<proteinExistence type="inferred from homology"/>
<dbReference type="PANTHER" id="PTHR11264:SF0">
    <property type="entry name" value="URACIL-DNA GLYCOSYLASE"/>
    <property type="match status" value="1"/>
</dbReference>
<keyword evidence="7 8" id="KW-0234">DNA repair</keyword>
<dbReference type="AlphaFoldDB" id="A0A5C4VUE1"/>
<dbReference type="PROSITE" id="PS00130">
    <property type="entry name" value="U_DNA_GLYCOSYLASE"/>
    <property type="match status" value="1"/>
</dbReference>
<dbReference type="CDD" id="cd10027">
    <property type="entry name" value="UDG-F1-like"/>
    <property type="match status" value="1"/>
</dbReference>
<dbReference type="InterPro" id="IPR036895">
    <property type="entry name" value="Uracil-DNA_glycosylase-like_sf"/>
</dbReference>
<dbReference type="EMBL" id="VDMP01000024">
    <property type="protein sequence ID" value="TNM39447.1"/>
    <property type="molecule type" value="Genomic_DNA"/>
</dbReference>
<feature type="domain" description="Uracil-DNA glycosylase-like" evidence="11">
    <location>
        <begin position="176"/>
        <end position="340"/>
    </location>
</feature>
<dbReference type="NCBIfam" id="TIGR00628">
    <property type="entry name" value="ung"/>
    <property type="match status" value="1"/>
</dbReference>
<comment type="function">
    <text evidence="2 8 10">Excises uracil residues from the DNA which can arise as a result of misincorporation of dUMP residues by DNA polymerase or due to deamination of cytosine.</text>
</comment>
<dbReference type="Pfam" id="PF03167">
    <property type="entry name" value="UDG"/>
    <property type="match status" value="1"/>
</dbReference>
<comment type="caution">
    <text evidence="12">The sequence shown here is derived from an EMBL/GenBank/DDBJ whole genome shotgun (WGS) entry which is preliminary data.</text>
</comment>
<dbReference type="EC" id="3.2.2.27" evidence="4 8"/>
<evidence type="ECO:0000256" key="10">
    <source>
        <dbReference type="RuleBase" id="RU003780"/>
    </source>
</evidence>
<evidence type="ECO:0000313" key="13">
    <source>
        <dbReference type="Proteomes" id="UP000313231"/>
    </source>
</evidence>
<organism evidence="12 13">
    <name type="scientific">Nocardioides albidus</name>
    <dbReference type="NCBI Taxonomy" id="1517589"/>
    <lineage>
        <taxon>Bacteria</taxon>
        <taxon>Bacillati</taxon>
        <taxon>Actinomycetota</taxon>
        <taxon>Actinomycetes</taxon>
        <taxon>Propionibacteriales</taxon>
        <taxon>Nocardioidaceae</taxon>
        <taxon>Nocardioides</taxon>
    </lineage>
</organism>
<dbReference type="InterPro" id="IPR005122">
    <property type="entry name" value="Uracil-DNA_glycosylase-like"/>
</dbReference>
<sequence>MSEIFGDEAFELLADEGGRAAAAADVSYVRRQRRLRDRPTMSLTEAVRRANDHLRSKGINCVVTEDKALANPAQDLWILGYRDPDRPDEILCGGGLIVRASGEIGAASSLPDGPELIGTVPPPDDEEDWMLPERWEEVLDDWMRSPRRTELMEFVDRAYATGTVYPPREKMLRAFELTSYDDVRVVIVGQDPYPGAGHADGLAFSTPQSRKLPSSLRKIFDVLEQDLDVTPTQGSVLEPWARQGVLLLNTVLTLDAEAETRSNSHRKRGWEDFTDAVIRALDKRKERVVFLLWGEPAKKKATLVTNPQHVVIPDAHPAARSTALQQFGSSQPFKQANEALAAAGLPTVEWGVSQA</sequence>
<dbReference type="OrthoDB" id="9804372at2"/>
<evidence type="ECO:0000256" key="6">
    <source>
        <dbReference type="ARBA" id="ARBA00022801"/>
    </source>
</evidence>
<comment type="catalytic activity">
    <reaction evidence="1 8 10">
        <text>Hydrolyzes single-stranded DNA or mismatched double-stranded DNA and polynucleotides, releasing free uracil.</text>
        <dbReference type="EC" id="3.2.2.27"/>
    </reaction>
</comment>
<name>A0A5C4VUE1_9ACTN</name>
<keyword evidence="5 8" id="KW-0227">DNA damage</keyword>
<gene>
    <name evidence="8" type="primary">ung</name>
    <name evidence="12" type="ORF">FHP29_11080</name>
</gene>
<evidence type="ECO:0000256" key="9">
    <source>
        <dbReference type="PROSITE-ProRule" id="PRU10072"/>
    </source>
</evidence>
<dbReference type="SMART" id="SM00986">
    <property type="entry name" value="UDG"/>
    <property type="match status" value="1"/>
</dbReference>
<evidence type="ECO:0000256" key="8">
    <source>
        <dbReference type="HAMAP-Rule" id="MF_00148"/>
    </source>
</evidence>
<protein>
    <recommendedName>
        <fullName evidence="4 8">Uracil-DNA glycosylase</fullName>
        <shortName evidence="8">UDG</shortName>
        <ecNumber evidence="4 8">3.2.2.27</ecNumber>
    </recommendedName>
</protein>
<keyword evidence="12" id="KW-0326">Glycosidase</keyword>
<evidence type="ECO:0000256" key="3">
    <source>
        <dbReference type="ARBA" id="ARBA00008184"/>
    </source>
</evidence>
<dbReference type="GO" id="GO:0005737">
    <property type="term" value="C:cytoplasm"/>
    <property type="evidence" value="ECO:0007669"/>
    <property type="project" value="UniProtKB-SubCell"/>
</dbReference>
<evidence type="ECO:0000313" key="12">
    <source>
        <dbReference type="EMBL" id="TNM39447.1"/>
    </source>
</evidence>
<dbReference type="PANTHER" id="PTHR11264">
    <property type="entry name" value="URACIL-DNA GLYCOSYLASE"/>
    <property type="match status" value="1"/>
</dbReference>
<feature type="active site" description="Proton acceptor" evidence="8 9">
    <location>
        <position position="191"/>
    </location>
</feature>
<dbReference type="Gene3D" id="3.40.470.10">
    <property type="entry name" value="Uracil-DNA glycosylase-like domain"/>
    <property type="match status" value="1"/>
</dbReference>
<comment type="similarity">
    <text evidence="3 8 10">Belongs to the uracil-DNA glycosylase (UDG) superfamily. UNG family.</text>
</comment>
<evidence type="ECO:0000256" key="2">
    <source>
        <dbReference type="ARBA" id="ARBA00002631"/>
    </source>
</evidence>
<dbReference type="RefSeq" id="WP_139622938.1">
    <property type="nucleotide sequence ID" value="NZ_VDMP01000024.1"/>
</dbReference>
<evidence type="ECO:0000256" key="4">
    <source>
        <dbReference type="ARBA" id="ARBA00012030"/>
    </source>
</evidence>
<dbReference type="Proteomes" id="UP000313231">
    <property type="component" value="Unassembled WGS sequence"/>
</dbReference>
<dbReference type="NCBIfam" id="NF003588">
    <property type="entry name" value="PRK05254.1-1"/>
    <property type="match status" value="1"/>
</dbReference>
<keyword evidence="13" id="KW-1185">Reference proteome</keyword>
<reference evidence="12 13" key="1">
    <citation type="journal article" date="2016" name="Int. J. Syst. Evol. Microbiol.">
        <title>Nocardioides albidus sp. nov., an actinobacterium isolated from garden soil.</title>
        <authorList>
            <person name="Singh H."/>
            <person name="Du J."/>
            <person name="Trinh H."/>
            <person name="Won K."/>
            <person name="Yang J.E."/>
            <person name="Yin C."/>
            <person name="Kook M."/>
            <person name="Yi T.H."/>
        </authorList>
    </citation>
    <scope>NUCLEOTIDE SEQUENCE [LARGE SCALE GENOMIC DNA]</scope>
    <source>
        <strain evidence="12 13">CCTCC AB 2015297</strain>
    </source>
</reference>
<evidence type="ECO:0000256" key="1">
    <source>
        <dbReference type="ARBA" id="ARBA00001400"/>
    </source>
</evidence>
<dbReference type="SUPFAM" id="SSF52141">
    <property type="entry name" value="Uracil-DNA glycosylase-like"/>
    <property type="match status" value="1"/>
</dbReference>
<keyword evidence="6 8" id="KW-0378">Hydrolase</keyword>
<dbReference type="SMART" id="SM00987">
    <property type="entry name" value="UreE_C"/>
    <property type="match status" value="1"/>
</dbReference>
<evidence type="ECO:0000259" key="11">
    <source>
        <dbReference type="SMART" id="SM00986"/>
    </source>
</evidence>
<dbReference type="InterPro" id="IPR018085">
    <property type="entry name" value="Ura-DNA_Glyclase_AS"/>
</dbReference>
<evidence type="ECO:0000256" key="7">
    <source>
        <dbReference type="ARBA" id="ARBA00023204"/>
    </source>
</evidence>
<dbReference type="InterPro" id="IPR002043">
    <property type="entry name" value="UDG_fam1"/>
</dbReference>
<comment type="subcellular location">
    <subcellularLocation>
        <location evidence="8">Cytoplasm</location>
    </subcellularLocation>
</comment>
<evidence type="ECO:0000256" key="5">
    <source>
        <dbReference type="ARBA" id="ARBA00022763"/>
    </source>
</evidence>
<accession>A0A5C4VUE1</accession>
<dbReference type="GO" id="GO:0004844">
    <property type="term" value="F:uracil DNA N-glycosylase activity"/>
    <property type="evidence" value="ECO:0007669"/>
    <property type="project" value="UniProtKB-UniRule"/>
</dbReference>
<dbReference type="GO" id="GO:0097510">
    <property type="term" value="P:base-excision repair, AP site formation via deaminated base removal"/>
    <property type="evidence" value="ECO:0007669"/>
    <property type="project" value="TreeGrafter"/>
</dbReference>
<dbReference type="NCBIfam" id="NF003592">
    <property type="entry name" value="PRK05254.1-5"/>
    <property type="match status" value="1"/>
</dbReference>
<keyword evidence="8" id="KW-0963">Cytoplasm</keyword>
<dbReference type="HAMAP" id="MF_00148">
    <property type="entry name" value="UDG"/>
    <property type="match status" value="1"/>
</dbReference>